<evidence type="ECO:0000313" key="2">
    <source>
        <dbReference type="Proteomes" id="UP001207468"/>
    </source>
</evidence>
<proteinExistence type="predicted"/>
<evidence type="ECO:0000313" key="1">
    <source>
        <dbReference type="EMBL" id="KAI9507362.1"/>
    </source>
</evidence>
<gene>
    <name evidence="1" type="ORF">F5148DRAFT_1285277</name>
</gene>
<protein>
    <submittedName>
        <fullName evidence="1">Uncharacterized protein</fullName>
    </submittedName>
</protein>
<accession>A0ACC0U928</accession>
<organism evidence="1 2">
    <name type="scientific">Russula earlei</name>
    <dbReference type="NCBI Taxonomy" id="71964"/>
    <lineage>
        <taxon>Eukaryota</taxon>
        <taxon>Fungi</taxon>
        <taxon>Dikarya</taxon>
        <taxon>Basidiomycota</taxon>
        <taxon>Agaricomycotina</taxon>
        <taxon>Agaricomycetes</taxon>
        <taxon>Russulales</taxon>
        <taxon>Russulaceae</taxon>
        <taxon>Russula</taxon>
    </lineage>
</organism>
<name>A0ACC0U928_9AGAM</name>
<comment type="caution">
    <text evidence="1">The sequence shown here is derived from an EMBL/GenBank/DDBJ whole genome shotgun (WGS) entry which is preliminary data.</text>
</comment>
<sequence>MRVSPIRAITNAEFVEMMRKCRPPTGWPSTLGPPPNVAVFPIEPFGLSILTAVASSAGPDSTCLLFLLRRMIDRNHENESLAGANRADLPDAILSLHVNHDLQSDAGKMARAARAAARKFNFVHDELRGEGEAGGGVVVVSPIETVARTARYQLMFEAMVRRRVHILAAGHHADDQVETVLMRLGSGSTVLGLGGMRPRRRFGMALGKGGGKGEGEGAGAEERDKDGGDHFGLDRILATCDLHGIRYVIDRTNFQPDLTLRNAIRHVLACNERKARSLSETMESPPLPPVLAEKILRTQTASENLKLPVPFDLMASRESLYEAVRYSSLNLADIESRGNSPFRRRRIPLMAQTRPIQASTYLSRFSVQAPPGTFLLAADRLSATVVDPLVQQAMVLRILRYISPHPWGSTRAQAGRRTESLRRIIERVWDPSLASETRSRFEAGANVLWTPLRICPDGRLRHERPTRGDRFGWLASRSPIHRSRPSSDRDISTELSPPRRRAEVMYDNRFLVTFRLEDVPTGDPVMISIIEGSGKVILAAGGRWLWPQVVWRRKGEDVVIACISAPELDCGEKPRLWQDVVDFNFMRVLDDP</sequence>
<dbReference type="EMBL" id="JAGFNK010000128">
    <property type="protein sequence ID" value="KAI9507362.1"/>
    <property type="molecule type" value="Genomic_DNA"/>
</dbReference>
<dbReference type="Proteomes" id="UP001207468">
    <property type="component" value="Unassembled WGS sequence"/>
</dbReference>
<keyword evidence="2" id="KW-1185">Reference proteome</keyword>
<reference evidence="1" key="1">
    <citation type="submission" date="2021-03" db="EMBL/GenBank/DDBJ databases">
        <title>Evolutionary priming and transition to the ectomycorrhizal habit in an iconic lineage of mushroom-forming fungi: is preadaptation a requirement?</title>
        <authorList>
            <consortium name="DOE Joint Genome Institute"/>
            <person name="Looney B.P."/>
            <person name="Miyauchi S."/>
            <person name="Morin E."/>
            <person name="Drula E."/>
            <person name="Courty P.E."/>
            <person name="Chicoki N."/>
            <person name="Fauchery L."/>
            <person name="Kohler A."/>
            <person name="Kuo A."/>
            <person name="LaButti K."/>
            <person name="Pangilinan J."/>
            <person name="Lipzen A."/>
            <person name="Riley R."/>
            <person name="Andreopoulos W."/>
            <person name="He G."/>
            <person name="Johnson J."/>
            <person name="Barry K.W."/>
            <person name="Grigoriev I.V."/>
            <person name="Nagy L."/>
            <person name="Hibbett D."/>
            <person name="Henrissat B."/>
            <person name="Matheny P.B."/>
            <person name="Labbe J."/>
            <person name="Martin A.F."/>
        </authorList>
    </citation>
    <scope>NUCLEOTIDE SEQUENCE</scope>
    <source>
        <strain evidence="1">BPL698</strain>
    </source>
</reference>